<protein>
    <submittedName>
        <fullName evidence="1">Uncharacterized protein</fullName>
    </submittedName>
</protein>
<evidence type="ECO:0000313" key="2">
    <source>
        <dbReference type="Proteomes" id="UP001178662"/>
    </source>
</evidence>
<proteinExistence type="predicted"/>
<gene>
    <name evidence="1" type="ORF">P0Y55_12500</name>
</gene>
<accession>A0AA95EUN9</accession>
<dbReference type="Proteomes" id="UP001178662">
    <property type="component" value="Chromosome"/>
</dbReference>
<sequence length="609" mass="67102">MRRNEQGSALLLVLFMVFVFMMLGLAVVSASLGGAVRSVTREKDVQSLHLAEKALNEAVARIAAKFDSKQGNIDPKTLGTDLELIRNEILEDKNKKINTDDSSRSSGEIEKIEIQTVNVGTDNASAEYAVVIKAKARVDGVTRILEQTVILNTFPDFLKYVAGSSDGNLFINGSPYLIGDVFTGGKLYAKNEADYTYNGSNRSIATKFPTVDGTLYVQSRKETMKYCESGNLNACADLNNYLPINFNGINGRQVQDVLGVSGDNVIEKARQKFVDMNLEESFLDKIAEAIGATTNARNSLSDIYKKSGIATVISTVKSSTDLIIVPKLPDPPVFTESVGEDAYNLAVIKYDNAVQSRKEIFQNELESSMLVEGDLYVDGDNVEGIVYDQEIKMKRTYLEDYYKSYWIIVNGDLTIDNPDPNRSIVVRGNILVTGNVMIRGNVLVDATLISLKNTTIEDASIRGLNHKQLVLISKGPILINRIEPFNPVTTAYPYVSASNPPILDAFMYTDDEAWLYGVGSAFWIHGGFFARGDLHINAVLGNTKPNASETMLQFDALNNSIDSDPNNKLKSRFIIDYDPSIFTAQNVGLPRVKQISMVIGKKRLVPQTP</sequence>
<organism evidence="1 2">
    <name type="scientific">Candidatus Cohnella colombiensis</name>
    <dbReference type="NCBI Taxonomy" id="3121368"/>
    <lineage>
        <taxon>Bacteria</taxon>
        <taxon>Bacillati</taxon>
        <taxon>Bacillota</taxon>
        <taxon>Bacilli</taxon>
        <taxon>Bacillales</taxon>
        <taxon>Paenibacillaceae</taxon>
        <taxon>Cohnella</taxon>
    </lineage>
</organism>
<keyword evidence="2" id="KW-1185">Reference proteome</keyword>
<dbReference type="EMBL" id="CP119317">
    <property type="protein sequence ID" value="WEK53401.1"/>
    <property type="molecule type" value="Genomic_DNA"/>
</dbReference>
<reference evidence="1" key="1">
    <citation type="submission" date="2023-03" db="EMBL/GenBank/DDBJ databases">
        <title>Andean soil-derived lignocellulolytic bacterial consortium as a source of novel taxa and putative plastic-active enzymes.</title>
        <authorList>
            <person name="Diaz-Garcia L."/>
            <person name="Chuvochina M."/>
            <person name="Feuerriegel G."/>
            <person name="Bunk B."/>
            <person name="Sproer C."/>
            <person name="Streit W.R."/>
            <person name="Rodriguez L.M."/>
            <person name="Overmann J."/>
            <person name="Jimenez D.J."/>
        </authorList>
    </citation>
    <scope>NUCLEOTIDE SEQUENCE</scope>
    <source>
        <strain evidence="1">MAG 2441</strain>
    </source>
</reference>
<evidence type="ECO:0000313" key="1">
    <source>
        <dbReference type="EMBL" id="WEK53401.1"/>
    </source>
</evidence>
<dbReference type="AlphaFoldDB" id="A0AA95EUN9"/>
<name>A0AA95EUN9_9BACL</name>